<dbReference type="PANTHER" id="PTHR33164">
    <property type="entry name" value="TRANSCRIPTIONAL REGULATOR, MARR FAMILY"/>
    <property type="match status" value="1"/>
</dbReference>
<dbReference type="RefSeq" id="WP_193495524.1">
    <property type="nucleotide sequence ID" value="NZ_CP063169.1"/>
</dbReference>
<feature type="domain" description="HTH marR-type" evidence="5">
    <location>
        <begin position="6"/>
        <end position="140"/>
    </location>
</feature>
<evidence type="ECO:0000259" key="5">
    <source>
        <dbReference type="PROSITE" id="PS50995"/>
    </source>
</evidence>
<reference evidence="6 7" key="1">
    <citation type="submission" date="2020-10" db="EMBL/GenBank/DDBJ databases">
        <title>Haloactinobacterium sp. RN3S43, a bacterium isolated from saline soil.</title>
        <authorList>
            <person name="Sun J.-Q."/>
        </authorList>
    </citation>
    <scope>NUCLEOTIDE SEQUENCE [LARGE SCALE GENOMIC DNA]</scope>
    <source>
        <strain evidence="6 7">RN3S43</strain>
    </source>
</reference>
<gene>
    <name evidence="6" type="ORF">IM660_11120</name>
</gene>
<dbReference type="InterPro" id="IPR036388">
    <property type="entry name" value="WH-like_DNA-bd_sf"/>
</dbReference>
<dbReference type="GO" id="GO:0003700">
    <property type="term" value="F:DNA-binding transcription factor activity"/>
    <property type="evidence" value="ECO:0007669"/>
    <property type="project" value="InterPro"/>
</dbReference>
<keyword evidence="2" id="KW-0238">DNA-binding</keyword>
<feature type="compositionally biased region" description="Basic and acidic residues" evidence="4">
    <location>
        <begin position="149"/>
        <end position="159"/>
    </location>
</feature>
<evidence type="ECO:0000313" key="6">
    <source>
        <dbReference type="EMBL" id="QOR69262.1"/>
    </source>
</evidence>
<protein>
    <submittedName>
        <fullName evidence="6">MarR family transcriptional regulator</fullName>
    </submittedName>
</protein>
<evidence type="ECO:0000256" key="1">
    <source>
        <dbReference type="ARBA" id="ARBA00023015"/>
    </source>
</evidence>
<feature type="region of interest" description="Disordered" evidence="4">
    <location>
        <begin position="138"/>
        <end position="166"/>
    </location>
</feature>
<dbReference type="PRINTS" id="PR00598">
    <property type="entry name" value="HTHMARR"/>
</dbReference>
<dbReference type="InterPro" id="IPR000835">
    <property type="entry name" value="HTH_MarR-typ"/>
</dbReference>
<dbReference type="SUPFAM" id="SSF46785">
    <property type="entry name" value="Winged helix' DNA-binding domain"/>
    <property type="match status" value="1"/>
</dbReference>
<dbReference type="InterPro" id="IPR023187">
    <property type="entry name" value="Tscrpt_reg_MarR-type_CS"/>
</dbReference>
<dbReference type="AlphaFoldDB" id="A0A7M1SR51"/>
<organism evidence="6 7">
    <name type="scientific">Ruania alkalisoli</name>
    <dbReference type="NCBI Taxonomy" id="2779775"/>
    <lineage>
        <taxon>Bacteria</taxon>
        <taxon>Bacillati</taxon>
        <taxon>Actinomycetota</taxon>
        <taxon>Actinomycetes</taxon>
        <taxon>Micrococcales</taxon>
        <taxon>Ruaniaceae</taxon>
        <taxon>Ruania</taxon>
    </lineage>
</organism>
<evidence type="ECO:0000256" key="3">
    <source>
        <dbReference type="ARBA" id="ARBA00023163"/>
    </source>
</evidence>
<dbReference type="SMART" id="SM00347">
    <property type="entry name" value="HTH_MARR"/>
    <property type="match status" value="1"/>
</dbReference>
<keyword evidence="3" id="KW-0804">Transcription</keyword>
<keyword evidence="7" id="KW-1185">Reference proteome</keyword>
<evidence type="ECO:0000256" key="4">
    <source>
        <dbReference type="SAM" id="MobiDB-lite"/>
    </source>
</evidence>
<dbReference type="PROSITE" id="PS50995">
    <property type="entry name" value="HTH_MARR_2"/>
    <property type="match status" value="1"/>
</dbReference>
<dbReference type="KEGG" id="halt:IM660_11120"/>
<dbReference type="Gene3D" id="1.10.10.10">
    <property type="entry name" value="Winged helix-like DNA-binding domain superfamily/Winged helix DNA-binding domain"/>
    <property type="match status" value="1"/>
</dbReference>
<dbReference type="InterPro" id="IPR039422">
    <property type="entry name" value="MarR/SlyA-like"/>
</dbReference>
<dbReference type="InterPro" id="IPR036390">
    <property type="entry name" value="WH_DNA-bd_sf"/>
</dbReference>
<dbReference type="PROSITE" id="PS01117">
    <property type="entry name" value="HTH_MARR_1"/>
    <property type="match status" value="1"/>
</dbReference>
<name>A0A7M1SR51_9MICO</name>
<dbReference type="Pfam" id="PF12802">
    <property type="entry name" value="MarR_2"/>
    <property type="match status" value="1"/>
</dbReference>
<dbReference type="GO" id="GO:0006950">
    <property type="term" value="P:response to stress"/>
    <property type="evidence" value="ECO:0007669"/>
    <property type="project" value="TreeGrafter"/>
</dbReference>
<keyword evidence="1" id="KW-0805">Transcription regulation</keyword>
<proteinExistence type="predicted"/>
<evidence type="ECO:0000313" key="7">
    <source>
        <dbReference type="Proteomes" id="UP000593758"/>
    </source>
</evidence>
<dbReference type="EMBL" id="CP063169">
    <property type="protein sequence ID" value="QOR69262.1"/>
    <property type="molecule type" value="Genomic_DNA"/>
</dbReference>
<dbReference type="Proteomes" id="UP000593758">
    <property type="component" value="Chromosome"/>
</dbReference>
<accession>A0A7M1SR51</accession>
<dbReference type="GO" id="GO:0003677">
    <property type="term" value="F:DNA binding"/>
    <property type="evidence" value="ECO:0007669"/>
    <property type="project" value="UniProtKB-KW"/>
</dbReference>
<dbReference type="PANTHER" id="PTHR33164:SF104">
    <property type="entry name" value="TRANSCRIPTIONAL REGULATORY PROTEIN"/>
    <property type="match status" value="1"/>
</dbReference>
<evidence type="ECO:0000256" key="2">
    <source>
        <dbReference type="ARBA" id="ARBA00023125"/>
    </source>
</evidence>
<sequence length="166" mass="18457">MSATTAAPAWEALFRAQVRLMRHFEEAKDFEPLTSREYDVLFTLARCGGAARMRDMVPNLLLSQPSLSRMVDRLAADGLLERRAADGDGRGVIVALTDRGSALQRRVGRRHVRSISARLDAALTETEQADLQRLCHRLQGSVPGGGGLPEKHDQRPHEDSETEEER</sequence>